<reference evidence="6" key="1">
    <citation type="journal article" date="2019" name="Int. J. Syst. Evol. Microbiol.">
        <title>The Global Catalogue of Microorganisms (GCM) 10K type strain sequencing project: providing services to taxonomists for standard genome sequencing and annotation.</title>
        <authorList>
            <consortium name="The Broad Institute Genomics Platform"/>
            <consortium name="The Broad Institute Genome Sequencing Center for Infectious Disease"/>
            <person name="Wu L."/>
            <person name="Ma J."/>
        </authorList>
    </citation>
    <scope>NUCLEOTIDE SEQUENCE [LARGE SCALE GENOMIC DNA]</scope>
    <source>
        <strain evidence="6">JCM 18123</strain>
    </source>
</reference>
<dbReference type="PROSITE" id="PS00041">
    <property type="entry name" value="HTH_ARAC_FAMILY_1"/>
    <property type="match status" value="1"/>
</dbReference>
<dbReference type="InterPro" id="IPR018060">
    <property type="entry name" value="HTH_AraC"/>
</dbReference>
<gene>
    <name evidence="5" type="ORF">GCM10023224_28630</name>
</gene>
<dbReference type="Gene3D" id="1.10.10.60">
    <property type="entry name" value="Homeodomain-like"/>
    <property type="match status" value="1"/>
</dbReference>
<name>A0ABP9GL25_9ACTN</name>
<dbReference type="InterPro" id="IPR018062">
    <property type="entry name" value="HTH_AraC-typ_CS"/>
</dbReference>
<evidence type="ECO:0000313" key="5">
    <source>
        <dbReference type="EMBL" id="GAA4944026.1"/>
    </source>
</evidence>
<dbReference type="PROSITE" id="PS01124">
    <property type="entry name" value="HTH_ARAC_FAMILY_2"/>
    <property type="match status" value="1"/>
</dbReference>
<dbReference type="RefSeq" id="WP_345556966.1">
    <property type="nucleotide sequence ID" value="NZ_BAABIK010000014.1"/>
</dbReference>
<evidence type="ECO:0000256" key="2">
    <source>
        <dbReference type="ARBA" id="ARBA00023125"/>
    </source>
</evidence>
<dbReference type="InterPro" id="IPR020449">
    <property type="entry name" value="Tscrpt_reg_AraC-type_HTH"/>
</dbReference>
<protein>
    <submittedName>
        <fullName evidence="5">Helix-turn-helix domain-containing protein</fullName>
    </submittedName>
</protein>
<dbReference type="SUPFAM" id="SSF46689">
    <property type="entry name" value="Homeodomain-like"/>
    <property type="match status" value="1"/>
</dbReference>
<dbReference type="PANTHER" id="PTHR47893:SF1">
    <property type="entry name" value="REGULATORY PROTEIN PCHR"/>
    <property type="match status" value="1"/>
</dbReference>
<evidence type="ECO:0000259" key="4">
    <source>
        <dbReference type="PROSITE" id="PS01124"/>
    </source>
</evidence>
<keyword evidence="2" id="KW-0238">DNA-binding</keyword>
<dbReference type="SMART" id="SM00342">
    <property type="entry name" value="HTH_ARAC"/>
    <property type="match status" value="1"/>
</dbReference>
<comment type="caution">
    <text evidence="5">The sequence shown here is derived from an EMBL/GenBank/DDBJ whole genome shotgun (WGS) entry which is preliminary data.</text>
</comment>
<accession>A0ABP9GL25</accession>
<dbReference type="InterPro" id="IPR053142">
    <property type="entry name" value="PchR_regulatory_protein"/>
</dbReference>
<sequence>MRAVGEQASNCAAARVSIASGDLESHVHTREFQAMDVTVTDFATTIGLDMETPRDGEDVLRLFIVRRGAWTLRYGSGEIALGACRFMLRRSTGLIGYKMLPRTSGLTVGLPAEIAKEASESIIGSAAAPEVRLLSAYASVLLDTINDLTEAGLNAARNALIELARGVVRCYVDGAEPTFAPTLVLAAREIADQRLTQSELTPGMLARELNVSVRTLSRAFASTTESVGSYLRRRRLEEARRELAAGYTVTQVAARWQFADSSHFVRAFRKHHGCTPTEYLRRLRLRSRGR</sequence>
<dbReference type="InterPro" id="IPR009057">
    <property type="entry name" value="Homeodomain-like_sf"/>
</dbReference>
<dbReference type="Pfam" id="PF12833">
    <property type="entry name" value="HTH_18"/>
    <property type="match status" value="1"/>
</dbReference>
<evidence type="ECO:0000256" key="1">
    <source>
        <dbReference type="ARBA" id="ARBA00023015"/>
    </source>
</evidence>
<keyword evidence="3" id="KW-0804">Transcription</keyword>
<feature type="domain" description="HTH araC/xylS-type" evidence="4">
    <location>
        <begin position="185"/>
        <end position="282"/>
    </location>
</feature>
<dbReference type="Proteomes" id="UP001499993">
    <property type="component" value="Unassembled WGS sequence"/>
</dbReference>
<dbReference type="PANTHER" id="PTHR47893">
    <property type="entry name" value="REGULATORY PROTEIN PCHR"/>
    <property type="match status" value="1"/>
</dbReference>
<dbReference type="PRINTS" id="PR00032">
    <property type="entry name" value="HTHARAC"/>
</dbReference>
<keyword evidence="1" id="KW-0805">Transcription regulation</keyword>
<organism evidence="5 6">
    <name type="scientific">Streptomonospora halophila</name>
    <dbReference type="NCBI Taxonomy" id="427369"/>
    <lineage>
        <taxon>Bacteria</taxon>
        <taxon>Bacillati</taxon>
        <taxon>Actinomycetota</taxon>
        <taxon>Actinomycetes</taxon>
        <taxon>Streptosporangiales</taxon>
        <taxon>Nocardiopsidaceae</taxon>
        <taxon>Streptomonospora</taxon>
    </lineage>
</organism>
<evidence type="ECO:0000313" key="6">
    <source>
        <dbReference type="Proteomes" id="UP001499993"/>
    </source>
</evidence>
<keyword evidence="6" id="KW-1185">Reference proteome</keyword>
<proteinExistence type="predicted"/>
<evidence type="ECO:0000256" key="3">
    <source>
        <dbReference type="ARBA" id="ARBA00023163"/>
    </source>
</evidence>
<dbReference type="EMBL" id="BAABIK010000014">
    <property type="protein sequence ID" value="GAA4944026.1"/>
    <property type="molecule type" value="Genomic_DNA"/>
</dbReference>